<dbReference type="AlphaFoldDB" id="A0A1G6CFD5"/>
<evidence type="ECO:0000256" key="3">
    <source>
        <dbReference type="ARBA" id="ARBA00022801"/>
    </source>
</evidence>
<dbReference type="EMBL" id="FMXQ01000004">
    <property type="protein sequence ID" value="SDB31511.1"/>
    <property type="molecule type" value="Genomic_DNA"/>
</dbReference>
<dbReference type="GO" id="GO:0008233">
    <property type="term" value="F:peptidase activity"/>
    <property type="evidence" value="ECO:0007669"/>
    <property type="project" value="UniProtKB-KW"/>
</dbReference>
<proteinExistence type="predicted"/>
<dbReference type="InterPro" id="IPR006433">
    <property type="entry name" value="Prohead_protease"/>
</dbReference>
<dbReference type="STRING" id="665467.SAMN02982931_02413"/>
<dbReference type="SUPFAM" id="SSF50789">
    <property type="entry name" value="Herpes virus serine proteinase, assemblin"/>
    <property type="match status" value="1"/>
</dbReference>
<organism evidence="5 6">
    <name type="scientific">Bauldia litoralis</name>
    <dbReference type="NCBI Taxonomy" id="665467"/>
    <lineage>
        <taxon>Bacteria</taxon>
        <taxon>Pseudomonadati</taxon>
        <taxon>Pseudomonadota</taxon>
        <taxon>Alphaproteobacteria</taxon>
        <taxon>Hyphomicrobiales</taxon>
        <taxon>Kaistiaceae</taxon>
        <taxon>Bauldia</taxon>
    </lineage>
</organism>
<dbReference type="NCBIfam" id="TIGR01543">
    <property type="entry name" value="proheadase_HK97"/>
    <property type="match status" value="1"/>
</dbReference>
<dbReference type="InterPro" id="IPR054613">
    <property type="entry name" value="Peptidase_S78_dom"/>
</dbReference>
<dbReference type="RefSeq" id="WP_244521234.1">
    <property type="nucleotide sequence ID" value="NZ_FMXQ01000004.1"/>
</dbReference>
<protein>
    <recommendedName>
        <fullName evidence="4">Prohead serine protease domain-containing protein</fullName>
    </recommendedName>
</protein>
<name>A0A1G6CFD5_9HYPH</name>
<keyword evidence="1" id="KW-1188">Viral release from host cell</keyword>
<keyword evidence="3" id="KW-0378">Hydrolase</keyword>
<feature type="domain" description="Prohead serine protease" evidence="4">
    <location>
        <begin position="18"/>
        <end position="154"/>
    </location>
</feature>
<sequence length="174" mass="18486">MTATERKFAPADLAVEADGTFSGYASLFGKADLGRDVVLPGAFRASLARRGPAGVRMLFQHDPNTPIGVWKTIAEDGRGLHVAGQLAAGVAKAREVLALMRAGALDGLSIGYRTVRGRTDAKTGIRSLIEVDLWEISVVTFPMLPEARVEAVKSDDRAALLDAIRRATVAMRAG</sequence>
<dbReference type="Pfam" id="PF04586">
    <property type="entry name" value="Peptidase_S78"/>
    <property type="match status" value="1"/>
</dbReference>
<accession>A0A1G6CFD5</accession>
<evidence type="ECO:0000259" key="4">
    <source>
        <dbReference type="Pfam" id="PF04586"/>
    </source>
</evidence>
<dbReference type="Proteomes" id="UP000199071">
    <property type="component" value="Unassembled WGS sequence"/>
</dbReference>
<evidence type="ECO:0000313" key="6">
    <source>
        <dbReference type="Proteomes" id="UP000199071"/>
    </source>
</evidence>
<keyword evidence="2" id="KW-0645">Protease</keyword>
<evidence type="ECO:0000256" key="2">
    <source>
        <dbReference type="ARBA" id="ARBA00022670"/>
    </source>
</evidence>
<gene>
    <name evidence="5" type="ORF">SAMN02982931_02413</name>
</gene>
<keyword evidence="6" id="KW-1185">Reference proteome</keyword>
<evidence type="ECO:0000313" key="5">
    <source>
        <dbReference type="EMBL" id="SDB31511.1"/>
    </source>
</evidence>
<dbReference type="GO" id="GO:0006508">
    <property type="term" value="P:proteolysis"/>
    <property type="evidence" value="ECO:0007669"/>
    <property type="project" value="UniProtKB-KW"/>
</dbReference>
<reference evidence="5 6" key="1">
    <citation type="submission" date="2016-10" db="EMBL/GenBank/DDBJ databases">
        <authorList>
            <person name="de Groot N.N."/>
        </authorList>
    </citation>
    <scope>NUCLEOTIDE SEQUENCE [LARGE SCALE GENOMIC DNA]</scope>
    <source>
        <strain evidence="5 6">ATCC 35022</strain>
    </source>
</reference>
<evidence type="ECO:0000256" key="1">
    <source>
        <dbReference type="ARBA" id="ARBA00022612"/>
    </source>
</evidence>